<name>A0A0F9JXB6_9ZZZZ</name>
<dbReference type="Gene3D" id="2.30.30.290">
    <property type="entry name" value="YopX-like domains"/>
    <property type="match status" value="1"/>
</dbReference>
<organism evidence="2">
    <name type="scientific">marine sediment metagenome</name>
    <dbReference type="NCBI Taxonomy" id="412755"/>
    <lineage>
        <taxon>unclassified sequences</taxon>
        <taxon>metagenomes</taxon>
        <taxon>ecological metagenomes</taxon>
    </lineage>
</organism>
<dbReference type="Pfam" id="PF09643">
    <property type="entry name" value="YopX"/>
    <property type="match status" value="1"/>
</dbReference>
<dbReference type="InterPro" id="IPR019096">
    <property type="entry name" value="YopX_protein"/>
</dbReference>
<comment type="caution">
    <text evidence="2">The sequence shown here is derived from an EMBL/GenBank/DDBJ whole genome shotgun (WGS) entry which is preliminary data.</text>
</comment>
<reference evidence="2" key="1">
    <citation type="journal article" date="2015" name="Nature">
        <title>Complex archaea that bridge the gap between prokaryotes and eukaryotes.</title>
        <authorList>
            <person name="Spang A."/>
            <person name="Saw J.H."/>
            <person name="Jorgensen S.L."/>
            <person name="Zaremba-Niedzwiedzka K."/>
            <person name="Martijn J."/>
            <person name="Lind A.E."/>
            <person name="van Eijk R."/>
            <person name="Schleper C."/>
            <person name="Guy L."/>
            <person name="Ettema T.J."/>
        </authorList>
    </citation>
    <scope>NUCLEOTIDE SEQUENCE</scope>
</reference>
<feature type="domain" description="YopX protein" evidence="1">
    <location>
        <begin position="51"/>
        <end position="130"/>
    </location>
</feature>
<protein>
    <recommendedName>
        <fullName evidence="1">YopX protein domain-containing protein</fullName>
    </recommendedName>
</protein>
<evidence type="ECO:0000313" key="2">
    <source>
        <dbReference type="EMBL" id="KKM03568.1"/>
    </source>
</evidence>
<evidence type="ECO:0000259" key="1">
    <source>
        <dbReference type="Pfam" id="PF09643"/>
    </source>
</evidence>
<dbReference type="AlphaFoldDB" id="A0A0F9JXB6"/>
<dbReference type="EMBL" id="LAZR01016655">
    <property type="protein sequence ID" value="KKM03568.1"/>
    <property type="molecule type" value="Genomic_DNA"/>
</dbReference>
<dbReference type="InterPro" id="IPR023385">
    <property type="entry name" value="YopX-like_C"/>
</dbReference>
<accession>A0A0F9JXB6</accession>
<sequence>MRPYRAIPIGKPIKSENFVYGWYSEIEGIHYITIKEAVGHWSEDFYSIIGMVEVIPETVSQQVGFKDKNSKEIYAGDKYKWYQPLIENGKQIRKEHISIVMNDIDQLYYLHNRAENGWGGVEIIGNIHSEAKT</sequence>
<dbReference type="SUPFAM" id="SSF159006">
    <property type="entry name" value="YopX-like"/>
    <property type="match status" value="1"/>
</dbReference>
<proteinExistence type="predicted"/>
<gene>
    <name evidence="2" type="ORF">LCGC14_1773170</name>
</gene>